<evidence type="ECO:0000256" key="7">
    <source>
        <dbReference type="ARBA" id="ARBA00023016"/>
    </source>
</evidence>
<reference evidence="8 9" key="1">
    <citation type="journal article" date="2014" name="BMC Genomics">
        <title>Comparison of environmental and isolate Sulfobacillus genomes reveals diverse carbon, sulfur, nitrogen, and hydrogen metabolisms.</title>
        <authorList>
            <person name="Justice N.B."/>
            <person name="Norman A."/>
            <person name="Brown C.T."/>
            <person name="Singh A."/>
            <person name="Thomas B.C."/>
            <person name="Banfield J.F."/>
        </authorList>
    </citation>
    <scope>NUCLEOTIDE SEQUENCE [LARGE SCALE GENOMIC DNA]</scope>
    <source>
        <strain evidence="8">AMDSBA3</strain>
    </source>
</reference>
<accession>A0A2T2WLY3</accession>
<evidence type="ECO:0000256" key="5">
    <source>
        <dbReference type="ARBA" id="ARBA00022801"/>
    </source>
</evidence>
<dbReference type="InterPro" id="IPR038570">
    <property type="entry name" value="HicA_sf"/>
</dbReference>
<gene>
    <name evidence="8" type="ORF">C7B45_03915</name>
</gene>
<evidence type="ECO:0000256" key="2">
    <source>
        <dbReference type="ARBA" id="ARBA00022649"/>
    </source>
</evidence>
<evidence type="ECO:0000256" key="3">
    <source>
        <dbReference type="ARBA" id="ARBA00022722"/>
    </source>
</evidence>
<evidence type="ECO:0000313" key="8">
    <source>
        <dbReference type="EMBL" id="PSR23248.1"/>
    </source>
</evidence>
<keyword evidence="6" id="KW-0694">RNA-binding</keyword>
<dbReference type="Gene3D" id="3.30.920.30">
    <property type="entry name" value="Hypothetical protein"/>
    <property type="match status" value="1"/>
</dbReference>
<dbReference type="Proteomes" id="UP000241848">
    <property type="component" value="Unassembled WGS sequence"/>
</dbReference>
<keyword evidence="2" id="KW-1277">Toxin-antitoxin system</keyword>
<sequence>MPRKIRQLMTDLQRAGFVALPRRGKGSHSVWKHPAYPEIPAVTLAGTPGDDAKPYQEQDVRNVLAQVKGRERHHEDER</sequence>
<dbReference type="EMBL" id="PXYV01000007">
    <property type="protein sequence ID" value="PSR23248.1"/>
    <property type="molecule type" value="Genomic_DNA"/>
</dbReference>
<proteinExistence type="inferred from homology"/>
<organism evidence="8 9">
    <name type="scientific">Sulfobacillus acidophilus</name>
    <dbReference type="NCBI Taxonomy" id="53633"/>
    <lineage>
        <taxon>Bacteria</taxon>
        <taxon>Bacillati</taxon>
        <taxon>Bacillota</taxon>
        <taxon>Clostridia</taxon>
        <taxon>Eubacteriales</taxon>
        <taxon>Clostridiales Family XVII. Incertae Sedis</taxon>
        <taxon>Sulfobacillus</taxon>
    </lineage>
</organism>
<evidence type="ECO:0000313" key="9">
    <source>
        <dbReference type="Proteomes" id="UP000241848"/>
    </source>
</evidence>
<name>A0A2T2WLY3_9FIRM</name>
<dbReference type="InterPro" id="IPR012933">
    <property type="entry name" value="HicA_mRNA_interferase"/>
</dbReference>
<evidence type="ECO:0000256" key="1">
    <source>
        <dbReference type="ARBA" id="ARBA00006620"/>
    </source>
</evidence>
<evidence type="ECO:0000256" key="4">
    <source>
        <dbReference type="ARBA" id="ARBA00022759"/>
    </source>
</evidence>
<keyword evidence="3" id="KW-0540">Nuclease</keyword>
<keyword evidence="5" id="KW-0378">Hydrolase</keyword>
<keyword evidence="4" id="KW-0255">Endonuclease</keyword>
<dbReference type="GO" id="GO:0016787">
    <property type="term" value="F:hydrolase activity"/>
    <property type="evidence" value="ECO:0007669"/>
    <property type="project" value="UniProtKB-KW"/>
</dbReference>
<dbReference type="SUPFAM" id="SSF54786">
    <property type="entry name" value="YcfA/nrd intein domain"/>
    <property type="match status" value="1"/>
</dbReference>
<comment type="caution">
    <text evidence="8">The sequence shown here is derived from an EMBL/GenBank/DDBJ whole genome shotgun (WGS) entry which is preliminary data.</text>
</comment>
<dbReference type="AlphaFoldDB" id="A0A2T2WLY3"/>
<dbReference type="GO" id="GO:0003729">
    <property type="term" value="F:mRNA binding"/>
    <property type="evidence" value="ECO:0007669"/>
    <property type="project" value="InterPro"/>
</dbReference>
<keyword evidence="7" id="KW-0346">Stress response</keyword>
<evidence type="ECO:0000256" key="6">
    <source>
        <dbReference type="ARBA" id="ARBA00022884"/>
    </source>
</evidence>
<protein>
    <submittedName>
        <fullName evidence="8">Type II toxin-antitoxin system HicA family toxin</fullName>
    </submittedName>
</protein>
<dbReference type="Pfam" id="PF07927">
    <property type="entry name" value="HicA_toxin"/>
    <property type="match status" value="1"/>
</dbReference>
<comment type="similarity">
    <text evidence="1">Belongs to the HicA mRNA interferase family.</text>
</comment>
<dbReference type="GO" id="GO:0004519">
    <property type="term" value="F:endonuclease activity"/>
    <property type="evidence" value="ECO:0007669"/>
    <property type="project" value="UniProtKB-KW"/>
</dbReference>